<proteinExistence type="predicted"/>
<comment type="caution">
    <text evidence="6">The sequence shown here is derived from an EMBL/GenBank/DDBJ whole genome shotgun (WGS) entry which is preliminary data.</text>
</comment>
<keyword evidence="7" id="KW-1185">Reference proteome</keyword>
<feature type="domain" description="HTH gntR-type" evidence="5">
    <location>
        <begin position="26"/>
        <end position="93"/>
    </location>
</feature>
<dbReference type="InterPro" id="IPR036388">
    <property type="entry name" value="WH-like_DNA-bd_sf"/>
</dbReference>
<dbReference type="SUPFAM" id="SSF48008">
    <property type="entry name" value="GntR ligand-binding domain-like"/>
    <property type="match status" value="1"/>
</dbReference>
<feature type="region of interest" description="Disordered" evidence="4">
    <location>
        <begin position="1"/>
        <end position="29"/>
    </location>
</feature>
<dbReference type="Pfam" id="PF00392">
    <property type="entry name" value="GntR"/>
    <property type="match status" value="1"/>
</dbReference>
<dbReference type="Gene3D" id="1.10.10.10">
    <property type="entry name" value="Winged helix-like DNA-binding domain superfamily/Winged helix DNA-binding domain"/>
    <property type="match status" value="1"/>
</dbReference>
<evidence type="ECO:0000256" key="4">
    <source>
        <dbReference type="SAM" id="MobiDB-lite"/>
    </source>
</evidence>
<name>A0A1C7P3K0_9HYPH</name>
<keyword evidence="2" id="KW-0238">DNA-binding</keyword>
<dbReference type="PATRIC" id="fig|1612624.7.peg.3345"/>
<reference evidence="6 7" key="1">
    <citation type="journal article" date="2016" name="Syst. Appl. Microbiol.">
        <title>Pararhizobium polonicum sp. nov. isolated from tumors on stone fruit rootstocks.</title>
        <authorList>
            <person name="Pulawska J."/>
            <person name="Kuzmanovic N."/>
            <person name="Willems A."/>
            <person name="Pothier J.F."/>
        </authorList>
    </citation>
    <scope>NUCLEOTIDE SEQUENCE [LARGE SCALE GENOMIC DNA]</scope>
    <source>
        <strain evidence="6 7">F5.1</strain>
    </source>
</reference>
<dbReference type="PANTHER" id="PTHR43537">
    <property type="entry name" value="TRANSCRIPTIONAL REGULATOR, GNTR FAMILY"/>
    <property type="match status" value="1"/>
</dbReference>
<dbReference type="GO" id="GO:0003677">
    <property type="term" value="F:DNA binding"/>
    <property type="evidence" value="ECO:0007669"/>
    <property type="project" value="UniProtKB-KW"/>
</dbReference>
<evidence type="ECO:0000256" key="3">
    <source>
        <dbReference type="ARBA" id="ARBA00023163"/>
    </source>
</evidence>
<evidence type="ECO:0000256" key="1">
    <source>
        <dbReference type="ARBA" id="ARBA00023015"/>
    </source>
</evidence>
<organism evidence="6 7">
    <name type="scientific">Pararhizobium polonicum</name>
    <dbReference type="NCBI Taxonomy" id="1612624"/>
    <lineage>
        <taxon>Bacteria</taxon>
        <taxon>Pseudomonadati</taxon>
        <taxon>Pseudomonadota</taxon>
        <taxon>Alphaproteobacteria</taxon>
        <taxon>Hyphomicrobiales</taxon>
        <taxon>Rhizobiaceae</taxon>
        <taxon>Rhizobium/Agrobacterium group</taxon>
        <taxon>Pararhizobium</taxon>
    </lineage>
</organism>
<evidence type="ECO:0000256" key="2">
    <source>
        <dbReference type="ARBA" id="ARBA00023125"/>
    </source>
</evidence>
<evidence type="ECO:0000259" key="5">
    <source>
        <dbReference type="PROSITE" id="PS50949"/>
    </source>
</evidence>
<dbReference type="InterPro" id="IPR008920">
    <property type="entry name" value="TF_FadR/GntR_C"/>
</dbReference>
<sequence length="251" mass="27127">MNDPTAKGKGPPANDGTAEGRKAAPTSRTEAVQDALRQAIMEQKLQPGARLPEDAIGETFGTSRTIAREALGRLAVEGLVELKPNKGAYVANPTLEEALDTFMVRRGLECTVTGLLAGKLKPGEVDALNSFIEKEHAVSGVDDRESIRLAGEFHLLLARMTGNQLLIRYVTEVVSRCSLILAMYGRPHSADCGVDEHRQIVKALVDGDAARANELMDHHLASVAGRAMLEARQERDIRDLLAPYAARIKGL</sequence>
<dbReference type="SMART" id="SM00345">
    <property type="entry name" value="HTH_GNTR"/>
    <property type="match status" value="1"/>
</dbReference>
<dbReference type="Pfam" id="PF07729">
    <property type="entry name" value="FCD"/>
    <property type="match status" value="1"/>
</dbReference>
<dbReference type="Gene3D" id="1.20.120.530">
    <property type="entry name" value="GntR ligand-binding domain-like"/>
    <property type="match status" value="1"/>
</dbReference>
<dbReference type="AlphaFoldDB" id="A0A1C7P3K0"/>
<dbReference type="STRING" id="1612624.ADU59_09025"/>
<evidence type="ECO:0000313" key="7">
    <source>
        <dbReference type="Proteomes" id="UP000093111"/>
    </source>
</evidence>
<keyword evidence="1" id="KW-0805">Transcription regulation</keyword>
<dbReference type="SMART" id="SM00895">
    <property type="entry name" value="FCD"/>
    <property type="match status" value="1"/>
</dbReference>
<evidence type="ECO:0000313" key="6">
    <source>
        <dbReference type="EMBL" id="OBZ95845.1"/>
    </source>
</evidence>
<dbReference type="InterPro" id="IPR011711">
    <property type="entry name" value="GntR_C"/>
</dbReference>
<protein>
    <recommendedName>
        <fullName evidence="5">HTH gntR-type domain-containing protein</fullName>
    </recommendedName>
</protein>
<dbReference type="SUPFAM" id="SSF46785">
    <property type="entry name" value="Winged helix' DNA-binding domain"/>
    <property type="match status" value="1"/>
</dbReference>
<dbReference type="Proteomes" id="UP000093111">
    <property type="component" value="Unassembled WGS sequence"/>
</dbReference>
<dbReference type="CDD" id="cd07377">
    <property type="entry name" value="WHTH_GntR"/>
    <property type="match status" value="1"/>
</dbReference>
<dbReference type="PROSITE" id="PS50949">
    <property type="entry name" value="HTH_GNTR"/>
    <property type="match status" value="1"/>
</dbReference>
<dbReference type="EMBL" id="LGLV01000006">
    <property type="protein sequence ID" value="OBZ95845.1"/>
    <property type="molecule type" value="Genomic_DNA"/>
</dbReference>
<dbReference type="InterPro" id="IPR000524">
    <property type="entry name" value="Tscrpt_reg_HTH_GntR"/>
</dbReference>
<dbReference type="InterPro" id="IPR036390">
    <property type="entry name" value="WH_DNA-bd_sf"/>
</dbReference>
<gene>
    <name evidence="6" type="ORF">ADU59_09025</name>
</gene>
<keyword evidence="3" id="KW-0804">Transcription</keyword>
<dbReference type="GO" id="GO:0003700">
    <property type="term" value="F:DNA-binding transcription factor activity"/>
    <property type="evidence" value="ECO:0007669"/>
    <property type="project" value="InterPro"/>
</dbReference>
<dbReference type="PANTHER" id="PTHR43537:SF53">
    <property type="entry name" value="HTH-TYPE TRANSCRIPTIONAL REPRESSOR NANR"/>
    <property type="match status" value="1"/>
</dbReference>
<accession>A0A1C7P3K0</accession>